<accession>A0A9W5U169</accession>
<organism evidence="4 5">
    <name type="scientific">Lentibacillus populi</name>
    <dbReference type="NCBI Taxonomy" id="1827502"/>
    <lineage>
        <taxon>Bacteria</taxon>
        <taxon>Bacillati</taxon>
        <taxon>Bacillota</taxon>
        <taxon>Bacilli</taxon>
        <taxon>Bacillales</taxon>
        <taxon>Bacillaceae</taxon>
        <taxon>Lentibacillus</taxon>
    </lineage>
</organism>
<dbReference type="Gene3D" id="3.40.50.300">
    <property type="entry name" value="P-loop containing nucleotide triphosphate hydrolases"/>
    <property type="match status" value="1"/>
</dbReference>
<proteinExistence type="predicted"/>
<dbReference type="InterPro" id="IPR003593">
    <property type="entry name" value="AAA+_ATPase"/>
</dbReference>
<evidence type="ECO:0000313" key="5">
    <source>
        <dbReference type="Proteomes" id="UP000621492"/>
    </source>
</evidence>
<reference evidence="4" key="2">
    <citation type="submission" date="2020-09" db="EMBL/GenBank/DDBJ databases">
        <authorList>
            <person name="Sun Q."/>
            <person name="Zhou Y."/>
        </authorList>
    </citation>
    <scope>NUCLEOTIDE SEQUENCE</scope>
    <source>
        <strain evidence="4">CGMCC 1.15454</strain>
    </source>
</reference>
<evidence type="ECO:0000256" key="2">
    <source>
        <dbReference type="ARBA" id="ARBA00022840"/>
    </source>
</evidence>
<dbReference type="AlphaFoldDB" id="A0A9W5U169"/>
<dbReference type="GO" id="GO:0005524">
    <property type="term" value="F:ATP binding"/>
    <property type="evidence" value="ECO:0007669"/>
    <property type="project" value="UniProtKB-KW"/>
</dbReference>
<feature type="domain" description="ABC transporter" evidence="3">
    <location>
        <begin position="2"/>
        <end position="226"/>
    </location>
</feature>
<dbReference type="SMART" id="SM00382">
    <property type="entry name" value="AAA"/>
    <property type="match status" value="1"/>
</dbReference>
<dbReference type="PANTHER" id="PTHR43582:SF2">
    <property type="entry name" value="LINEARMYCIN RESISTANCE ATP-BINDING PROTEIN LNRL"/>
    <property type="match status" value="1"/>
</dbReference>
<comment type="caution">
    <text evidence="4">The sequence shown here is derived from an EMBL/GenBank/DDBJ whole genome shotgun (WGS) entry which is preliminary data.</text>
</comment>
<dbReference type="PROSITE" id="PS00211">
    <property type="entry name" value="ABC_TRANSPORTER_1"/>
    <property type="match status" value="1"/>
</dbReference>
<dbReference type="RefSeq" id="WP_155555238.1">
    <property type="nucleotide sequence ID" value="NZ_BMJD01000042.1"/>
</dbReference>
<dbReference type="PANTHER" id="PTHR43582">
    <property type="entry name" value="LINEARMYCIN RESISTANCE ATP-BINDING PROTEIN LNRL"/>
    <property type="match status" value="1"/>
</dbReference>
<evidence type="ECO:0000256" key="1">
    <source>
        <dbReference type="ARBA" id="ARBA00022741"/>
    </source>
</evidence>
<dbReference type="EMBL" id="BMJD01000042">
    <property type="protein sequence ID" value="GGB56312.1"/>
    <property type="molecule type" value="Genomic_DNA"/>
</dbReference>
<dbReference type="Pfam" id="PF00005">
    <property type="entry name" value="ABC_tran"/>
    <property type="match status" value="1"/>
</dbReference>
<evidence type="ECO:0000313" key="4">
    <source>
        <dbReference type="EMBL" id="GGB56312.1"/>
    </source>
</evidence>
<dbReference type="SUPFAM" id="SSF52540">
    <property type="entry name" value="P-loop containing nucleoside triphosphate hydrolases"/>
    <property type="match status" value="1"/>
</dbReference>
<gene>
    <name evidence="4" type="primary">sagG</name>
    <name evidence="4" type="ORF">GCM10011409_37370</name>
</gene>
<dbReference type="CDD" id="cd03230">
    <property type="entry name" value="ABC_DR_subfamily_A"/>
    <property type="match status" value="1"/>
</dbReference>
<dbReference type="InterPro" id="IPR017871">
    <property type="entry name" value="ABC_transporter-like_CS"/>
</dbReference>
<protein>
    <submittedName>
        <fullName evidence="4">ABC transporter ATP-binding protein</fullName>
    </submittedName>
</protein>
<evidence type="ECO:0000259" key="3">
    <source>
        <dbReference type="PROSITE" id="PS50893"/>
    </source>
</evidence>
<sequence>MITITNVTKFYGKKEALKQISLSISEGSCFGLVGPNGAGKSTLLKIIASIIQDYHGNIQVTNGRNRKEEIGYVPQEICLEQTLSAYSNLCFFGKLYGLKGKTLQHRATEVLHQIGLADRVKDKVLHFSGGMKRRLNIGCALMHQPKLIIMDEPTVGIDPQSRRYIFEMIRRLQQKGCTIIYASHYMEEVEQLCDEVAFMDHGKTIHYGKTGDLLQQYAVPAIFVKGTIPLPKEMERFGEVSPHKDGYLLTTKTPLSAMEEVLMFYKIRDNGLERLELVRPRLEDVFFTVTGNKLRDEII</sequence>
<reference evidence="4" key="1">
    <citation type="journal article" date="2014" name="Int. J. Syst. Evol. Microbiol.">
        <title>Complete genome sequence of Corynebacterium casei LMG S-19264T (=DSM 44701T), isolated from a smear-ripened cheese.</title>
        <authorList>
            <consortium name="US DOE Joint Genome Institute (JGI-PGF)"/>
            <person name="Walter F."/>
            <person name="Albersmeier A."/>
            <person name="Kalinowski J."/>
            <person name="Ruckert C."/>
        </authorList>
    </citation>
    <scope>NUCLEOTIDE SEQUENCE</scope>
    <source>
        <strain evidence="4">CGMCC 1.15454</strain>
    </source>
</reference>
<keyword evidence="1" id="KW-0547">Nucleotide-binding</keyword>
<keyword evidence="5" id="KW-1185">Reference proteome</keyword>
<keyword evidence="2 4" id="KW-0067">ATP-binding</keyword>
<dbReference type="Proteomes" id="UP000621492">
    <property type="component" value="Unassembled WGS sequence"/>
</dbReference>
<dbReference type="InterPro" id="IPR003439">
    <property type="entry name" value="ABC_transporter-like_ATP-bd"/>
</dbReference>
<dbReference type="PROSITE" id="PS50893">
    <property type="entry name" value="ABC_TRANSPORTER_2"/>
    <property type="match status" value="1"/>
</dbReference>
<dbReference type="GO" id="GO:0016887">
    <property type="term" value="F:ATP hydrolysis activity"/>
    <property type="evidence" value="ECO:0007669"/>
    <property type="project" value="InterPro"/>
</dbReference>
<name>A0A9W5U169_9BACI</name>
<dbReference type="InterPro" id="IPR027417">
    <property type="entry name" value="P-loop_NTPase"/>
</dbReference>